<comment type="catalytic activity">
    <reaction evidence="10">
        <text>adenosine + phosphate = alpha-D-ribose 1-phosphate + adenine</text>
        <dbReference type="Rhea" id="RHEA:27642"/>
        <dbReference type="ChEBI" id="CHEBI:16335"/>
        <dbReference type="ChEBI" id="CHEBI:16708"/>
        <dbReference type="ChEBI" id="CHEBI:43474"/>
        <dbReference type="ChEBI" id="CHEBI:57720"/>
        <dbReference type="EC" id="2.4.2.1"/>
    </reaction>
    <physiologicalReaction direction="left-to-right" evidence="10">
        <dbReference type="Rhea" id="RHEA:27643"/>
    </physiologicalReaction>
</comment>
<evidence type="ECO:0000256" key="1">
    <source>
        <dbReference type="ARBA" id="ARBA00000553"/>
    </source>
</evidence>
<sequence>MRQVHGADVAVADPDVVPTADALILDRPGVAAVVRVADCVPIVLADAVAPIGAVVHAGRVGMAAGVVAAAVESLRERGAAQLHAWVGPHACGRCYEVPEDMAQEVDALVPGTASTTSWGTHSLDLGAGVAAQLRALDVPATTVGGCTIEDERFHSYRRQGEAAGRFGAVLALREPGAAA</sequence>
<organism evidence="12 13">
    <name type="scientific">Aeromicrobium camelliae</name>
    <dbReference type="NCBI Taxonomy" id="1538144"/>
    <lineage>
        <taxon>Bacteria</taxon>
        <taxon>Bacillati</taxon>
        <taxon>Actinomycetota</taxon>
        <taxon>Actinomycetes</taxon>
        <taxon>Propionibacteriales</taxon>
        <taxon>Nocardioidaceae</taxon>
        <taxon>Aeromicrobium</taxon>
    </lineage>
</organism>
<dbReference type="SUPFAM" id="SSF64438">
    <property type="entry name" value="CNF1/YfiH-like putative cysteine hydrolases"/>
    <property type="match status" value="1"/>
</dbReference>
<dbReference type="PANTHER" id="PTHR30616">
    <property type="entry name" value="UNCHARACTERIZED PROTEIN YFIH"/>
    <property type="match status" value="1"/>
</dbReference>
<comment type="caution">
    <text evidence="12">The sequence shown here is derived from an EMBL/GenBank/DDBJ whole genome shotgun (WGS) entry which is preliminary data.</text>
</comment>
<comment type="similarity">
    <text evidence="3">Belongs to the purine nucleoside phosphorylase YfiH/LACC1 family.</text>
</comment>
<dbReference type="InterPro" id="IPR038371">
    <property type="entry name" value="Cu_polyphenol_OxRdtase_sf"/>
</dbReference>
<dbReference type="InterPro" id="IPR011324">
    <property type="entry name" value="Cytotoxic_necrot_fac-like_cat"/>
</dbReference>
<dbReference type="CDD" id="cd16833">
    <property type="entry name" value="YfiH"/>
    <property type="match status" value="1"/>
</dbReference>
<dbReference type="GO" id="GO:0005507">
    <property type="term" value="F:copper ion binding"/>
    <property type="evidence" value="ECO:0007669"/>
    <property type="project" value="TreeGrafter"/>
</dbReference>
<proteinExistence type="inferred from homology"/>
<evidence type="ECO:0000256" key="7">
    <source>
        <dbReference type="ARBA" id="ARBA00022833"/>
    </source>
</evidence>
<keyword evidence="4" id="KW-0808">Transferase</keyword>
<gene>
    <name evidence="12" type="ORF">EHW97_10900</name>
</gene>
<dbReference type="AlphaFoldDB" id="A0A3N6WDZ2"/>
<protein>
    <submittedName>
        <fullName evidence="12">Laccase domain-containing protein</fullName>
    </submittedName>
</protein>
<dbReference type="InterPro" id="IPR003730">
    <property type="entry name" value="Cu_polyphenol_OxRdtase"/>
</dbReference>
<evidence type="ECO:0000256" key="6">
    <source>
        <dbReference type="ARBA" id="ARBA00022801"/>
    </source>
</evidence>
<keyword evidence="8" id="KW-0186">Copper</keyword>
<dbReference type="GO" id="GO:0016787">
    <property type="term" value="F:hydrolase activity"/>
    <property type="evidence" value="ECO:0007669"/>
    <property type="project" value="UniProtKB-KW"/>
</dbReference>
<evidence type="ECO:0000313" key="12">
    <source>
        <dbReference type="EMBL" id="RQN03202.1"/>
    </source>
</evidence>
<dbReference type="GO" id="GO:0017061">
    <property type="term" value="F:S-methyl-5-thioadenosine phosphorylase activity"/>
    <property type="evidence" value="ECO:0007669"/>
    <property type="project" value="UniProtKB-EC"/>
</dbReference>
<accession>A0A3N6WDZ2</accession>
<name>A0A3N6WDZ2_9ACTN</name>
<comment type="catalytic activity">
    <reaction evidence="1">
        <text>inosine + phosphate = alpha-D-ribose 1-phosphate + hypoxanthine</text>
        <dbReference type="Rhea" id="RHEA:27646"/>
        <dbReference type="ChEBI" id="CHEBI:17368"/>
        <dbReference type="ChEBI" id="CHEBI:17596"/>
        <dbReference type="ChEBI" id="CHEBI:43474"/>
        <dbReference type="ChEBI" id="CHEBI:57720"/>
        <dbReference type="EC" id="2.4.2.1"/>
    </reaction>
    <physiologicalReaction direction="left-to-right" evidence="1">
        <dbReference type="Rhea" id="RHEA:27647"/>
    </physiologicalReaction>
</comment>
<keyword evidence="6" id="KW-0378">Hydrolase</keyword>
<reference evidence="12 13" key="1">
    <citation type="submission" date="2018-11" db="EMBL/GenBank/DDBJ databases">
        <authorList>
            <person name="Li F."/>
        </authorList>
    </citation>
    <scope>NUCLEOTIDE SEQUENCE [LARGE SCALE GENOMIC DNA]</scope>
    <source>
        <strain evidence="12 13">YS17T</strain>
    </source>
</reference>
<evidence type="ECO:0000256" key="8">
    <source>
        <dbReference type="ARBA" id="ARBA00023008"/>
    </source>
</evidence>
<dbReference type="Pfam" id="PF02578">
    <property type="entry name" value="Cu-oxidase_4"/>
    <property type="match status" value="1"/>
</dbReference>
<keyword evidence="5" id="KW-0479">Metal-binding</keyword>
<comment type="catalytic activity">
    <reaction evidence="9">
        <text>adenosine + H2O + H(+) = inosine + NH4(+)</text>
        <dbReference type="Rhea" id="RHEA:24408"/>
        <dbReference type="ChEBI" id="CHEBI:15377"/>
        <dbReference type="ChEBI" id="CHEBI:15378"/>
        <dbReference type="ChEBI" id="CHEBI:16335"/>
        <dbReference type="ChEBI" id="CHEBI:17596"/>
        <dbReference type="ChEBI" id="CHEBI:28938"/>
        <dbReference type="EC" id="3.5.4.4"/>
    </reaction>
    <physiologicalReaction direction="left-to-right" evidence="9">
        <dbReference type="Rhea" id="RHEA:24409"/>
    </physiologicalReaction>
</comment>
<evidence type="ECO:0000256" key="11">
    <source>
        <dbReference type="ARBA" id="ARBA00049893"/>
    </source>
</evidence>
<evidence type="ECO:0000256" key="10">
    <source>
        <dbReference type="ARBA" id="ARBA00048968"/>
    </source>
</evidence>
<evidence type="ECO:0000256" key="2">
    <source>
        <dbReference type="ARBA" id="ARBA00003215"/>
    </source>
</evidence>
<dbReference type="OrthoDB" id="4279at2"/>
<comment type="catalytic activity">
    <reaction evidence="11">
        <text>S-methyl-5'-thioadenosine + phosphate = 5-(methylsulfanyl)-alpha-D-ribose 1-phosphate + adenine</text>
        <dbReference type="Rhea" id="RHEA:11852"/>
        <dbReference type="ChEBI" id="CHEBI:16708"/>
        <dbReference type="ChEBI" id="CHEBI:17509"/>
        <dbReference type="ChEBI" id="CHEBI:43474"/>
        <dbReference type="ChEBI" id="CHEBI:58533"/>
        <dbReference type="EC" id="2.4.2.28"/>
    </reaction>
    <physiologicalReaction direction="left-to-right" evidence="11">
        <dbReference type="Rhea" id="RHEA:11853"/>
    </physiologicalReaction>
</comment>
<dbReference type="PANTHER" id="PTHR30616:SF2">
    <property type="entry name" value="PURINE NUCLEOSIDE PHOSPHORYLASE LACC1"/>
    <property type="match status" value="1"/>
</dbReference>
<dbReference type="Proteomes" id="UP000275225">
    <property type="component" value="Unassembled WGS sequence"/>
</dbReference>
<evidence type="ECO:0000256" key="5">
    <source>
        <dbReference type="ARBA" id="ARBA00022723"/>
    </source>
</evidence>
<dbReference type="Gene3D" id="3.60.140.10">
    <property type="entry name" value="CNF1/YfiH-like putative cysteine hydrolases"/>
    <property type="match status" value="1"/>
</dbReference>
<evidence type="ECO:0000256" key="3">
    <source>
        <dbReference type="ARBA" id="ARBA00007353"/>
    </source>
</evidence>
<comment type="function">
    <text evidence="2">Purine nucleoside enzyme that catalyzes the phosphorolysis of adenosine and inosine nucleosides, yielding D-ribose 1-phosphate and the respective free bases, adenine and hypoxanthine. Also catalyzes the phosphorolysis of S-methyl-5'-thioadenosine into adenine and S-methyl-5-thio-alpha-D-ribose 1-phosphate. Also has adenosine deaminase activity.</text>
</comment>
<keyword evidence="7" id="KW-0862">Zinc</keyword>
<evidence type="ECO:0000256" key="9">
    <source>
        <dbReference type="ARBA" id="ARBA00047989"/>
    </source>
</evidence>
<evidence type="ECO:0000256" key="4">
    <source>
        <dbReference type="ARBA" id="ARBA00022679"/>
    </source>
</evidence>
<keyword evidence="13" id="KW-1185">Reference proteome</keyword>
<evidence type="ECO:0000313" key="13">
    <source>
        <dbReference type="Proteomes" id="UP000275225"/>
    </source>
</evidence>
<dbReference type="EMBL" id="RQJX01000014">
    <property type="protein sequence ID" value="RQN03202.1"/>
    <property type="molecule type" value="Genomic_DNA"/>
</dbReference>